<reference evidence="1" key="1">
    <citation type="submission" date="2020-10" db="EMBL/GenBank/DDBJ databases">
        <authorList>
            <person name="Lu T."/>
            <person name="Wang Q."/>
            <person name="Han X."/>
        </authorList>
    </citation>
    <scope>NUCLEOTIDE SEQUENCE</scope>
    <source>
        <strain evidence="1">WQ 117</strain>
    </source>
</reference>
<evidence type="ECO:0000313" key="1">
    <source>
        <dbReference type="EMBL" id="MBF0597920.1"/>
    </source>
</evidence>
<dbReference type="EMBL" id="JADGIK010000007">
    <property type="protein sequence ID" value="MBF0597920.1"/>
    <property type="molecule type" value="Genomic_DNA"/>
</dbReference>
<proteinExistence type="predicted"/>
<gene>
    <name evidence="1" type="ORF">IM532_10795</name>
</gene>
<organism evidence="1 2">
    <name type="scientific">Faecalibacter rhinopitheci</name>
    <dbReference type="NCBI Taxonomy" id="2779678"/>
    <lineage>
        <taxon>Bacteria</taxon>
        <taxon>Pseudomonadati</taxon>
        <taxon>Bacteroidota</taxon>
        <taxon>Flavobacteriia</taxon>
        <taxon>Flavobacteriales</taxon>
        <taxon>Weeksellaceae</taxon>
        <taxon>Faecalibacter</taxon>
    </lineage>
</organism>
<keyword evidence="2" id="KW-1185">Reference proteome</keyword>
<dbReference type="PROSITE" id="PS51257">
    <property type="entry name" value="PROKAR_LIPOPROTEIN"/>
    <property type="match status" value="1"/>
</dbReference>
<protein>
    <submittedName>
        <fullName evidence="1">Uncharacterized protein</fullName>
    </submittedName>
</protein>
<dbReference type="Proteomes" id="UP000608754">
    <property type="component" value="Unassembled WGS sequence"/>
</dbReference>
<dbReference type="AlphaFoldDB" id="A0A8J7G9G2"/>
<evidence type="ECO:0000313" key="2">
    <source>
        <dbReference type="Proteomes" id="UP000608754"/>
    </source>
</evidence>
<sequence>MKKIFYLAIAFMALVSCQTQQDKEQNLEQLDKSSAREVVLSSQTIGDTLYHITTQKIWSNSQLISEKIDTLKVAKQPSDSIKTPIYVTIQ</sequence>
<comment type="caution">
    <text evidence="1">The sequence shown here is derived from an EMBL/GenBank/DDBJ whole genome shotgun (WGS) entry which is preliminary data.</text>
</comment>
<accession>A0A8J7G9G2</accession>
<name>A0A8J7G9G2_9FLAO</name>